<protein>
    <submittedName>
        <fullName evidence="3">Class I SAM-dependent methyltransferase</fullName>
    </submittedName>
</protein>
<accession>A0A3P7NZJ0</accession>
<dbReference type="PANTHER" id="PTHR43861">
    <property type="entry name" value="TRANS-ACONITATE 2-METHYLTRANSFERASE-RELATED"/>
    <property type="match status" value="1"/>
</dbReference>
<dbReference type="GO" id="GO:0008168">
    <property type="term" value="F:methyltransferase activity"/>
    <property type="evidence" value="ECO:0007669"/>
    <property type="project" value="UniProtKB-KW"/>
</dbReference>
<sequence>MSINYYNTNAQNFINDTFNLTMSDLMDEFLSFVPDKGIILDLGCGSGRDSVEFQRRGYEVVAVDGSQAMIDHVVKFLGNYAVCSTFADYETDIRFHGIWALASLLHVPEEDMAQVIRKYLGLLVDEGIFLMSFKNRDMNYEKDGRIFTCYTKDKLASLLSEVGSLDVIKYFETVDRREDRQDEKWISVIIKKSARDMTKG</sequence>
<dbReference type="InterPro" id="IPR029063">
    <property type="entry name" value="SAM-dependent_MTases_sf"/>
</dbReference>
<keyword evidence="4" id="KW-1185">Reference proteome</keyword>
<evidence type="ECO:0000313" key="3">
    <source>
        <dbReference type="EMBL" id="VDN48355.1"/>
    </source>
</evidence>
<dbReference type="Pfam" id="PF13649">
    <property type="entry name" value="Methyltransf_25"/>
    <property type="match status" value="1"/>
</dbReference>
<proteinExistence type="predicted"/>
<keyword evidence="1 3" id="KW-0808">Transferase</keyword>
<feature type="domain" description="Methyltransferase" evidence="2">
    <location>
        <begin position="39"/>
        <end position="127"/>
    </location>
</feature>
<gene>
    <name evidence="3" type="ORF">PATL70BA_2460</name>
</gene>
<dbReference type="KEGG" id="cbar:PATL70BA_2460"/>
<evidence type="ECO:0000313" key="4">
    <source>
        <dbReference type="Proteomes" id="UP000279029"/>
    </source>
</evidence>
<dbReference type="InterPro" id="IPR041698">
    <property type="entry name" value="Methyltransf_25"/>
</dbReference>
<dbReference type="Proteomes" id="UP000279029">
    <property type="component" value="Chromosome"/>
</dbReference>
<dbReference type="SUPFAM" id="SSF53335">
    <property type="entry name" value="S-adenosyl-L-methionine-dependent methyltransferases"/>
    <property type="match status" value="1"/>
</dbReference>
<keyword evidence="3" id="KW-0489">Methyltransferase</keyword>
<dbReference type="AlphaFoldDB" id="A0A3P7NZJ0"/>
<name>A0A3P7NZJ0_9FIRM</name>
<evidence type="ECO:0000256" key="1">
    <source>
        <dbReference type="ARBA" id="ARBA00022679"/>
    </source>
</evidence>
<dbReference type="OrthoDB" id="9804312at2"/>
<dbReference type="CDD" id="cd02440">
    <property type="entry name" value="AdoMet_MTases"/>
    <property type="match status" value="1"/>
</dbReference>
<dbReference type="Gene3D" id="3.40.50.150">
    <property type="entry name" value="Vaccinia Virus protein VP39"/>
    <property type="match status" value="1"/>
</dbReference>
<dbReference type="EMBL" id="LR130778">
    <property type="protein sequence ID" value="VDN48355.1"/>
    <property type="molecule type" value="Genomic_DNA"/>
</dbReference>
<dbReference type="RefSeq" id="WP_125137498.1">
    <property type="nucleotide sequence ID" value="NZ_LR130778.1"/>
</dbReference>
<organism evidence="3 4">
    <name type="scientific">Petrocella atlantisensis</name>
    <dbReference type="NCBI Taxonomy" id="2173034"/>
    <lineage>
        <taxon>Bacteria</taxon>
        <taxon>Bacillati</taxon>
        <taxon>Bacillota</taxon>
        <taxon>Clostridia</taxon>
        <taxon>Lachnospirales</taxon>
        <taxon>Vallitaleaceae</taxon>
        <taxon>Petrocella</taxon>
    </lineage>
</organism>
<reference evidence="3 4" key="1">
    <citation type="submission" date="2018-09" db="EMBL/GenBank/DDBJ databases">
        <authorList>
            <person name="Postec A."/>
        </authorList>
    </citation>
    <scope>NUCLEOTIDE SEQUENCE [LARGE SCALE GENOMIC DNA]</scope>
    <source>
        <strain evidence="3">70B-A</strain>
    </source>
</reference>
<dbReference type="GO" id="GO:0032259">
    <property type="term" value="P:methylation"/>
    <property type="evidence" value="ECO:0007669"/>
    <property type="project" value="UniProtKB-KW"/>
</dbReference>
<evidence type="ECO:0000259" key="2">
    <source>
        <dbReference type="Pfam" id="PF13649"/>
    </source>
</evidence>